<evidence type="ECO:0000313" key="1">
    <source>
        <dbReference type="EMBL" id="MDW2800913.1"/>
    </source>
</evidence>
<organism evidence="1 2">
    <name type="scientific">Clostridium boliviensis</name>
    <dbReference type="NCBI Taxonomy" id="318465"/>
    <lineage>
        <taxon>Bacteria</taxon>
        <taxon>Bacillati</taxon>
        <taxon>Bacillota</taxon>
        <taxon>Clostridia</taxon>
        <taxon>Eubacteriales</taxon>
        <taxon>Clostridiaceae</taxon>
        <taxon>Clostridium</taxon>
    </lineage>
</organism>
<reference evidence="1 2" key="1">
    <citation type="submission" date="2023-10" db="EMBL/GenBank/DDBJ databases">
        <title>A novel Glycoside Hydrolase 43-Like Enzyme from Clostrdium boliviensis is an Endo-xylanase, and a Candidate for Xylooligosaccharides Production from Different Xylan Substrates.</title>
        <authorList>
            <person name="Alvarez M.T."/>
            <person name="Rocabado-Villegas L.R."/>
            <person name="Salas-Veizaga D.M."/>
            <person name="Linares-Pasten J.A."/>
            <person name="Gudmundsdottir E.E."/>
            <person name="Hreggvidsson G.O."/>
            <person name="Adlercreutz P."/>
            <person name="Nordberg Karlsson E."/>
        </authorList>
    </citation>
    <scope>NUCLEOTIDE SEQUENCE [LARGE SCALE GENOMIC DNA]</scope>
    <source>
        <strain evidence="1 2">E-1</strain>
    </source>
</reference>
<name>A0ABU4GTE5_9CLOT</name>
<sequence>MINKLRAVEDGYMELFCQKKTVQDISYFSNQIVPGLYDHNFILLENISNETETIEFIREQLKALNCDWWRRH</sequence>
<dbReference type="EMBL" id="JAWONS010000329">
    <property type="protein sequence ID" value="MDW2800913.1"/>
    <property type="molecule type" value="Genomic_DNA"/>
</dbReference>
<protein>
    <submittedName>
        <fullName evidence="1">Uncharacterized protein</fullName>
    </submittedName>
</protein>
<proteinExistence type="predicted"/>
<accession>A0ABU4GTE5</accession>
<comment type="caution">
    <text evidence="1">The sequence shown here is derived from an EMBL/GenBank/DDBJ whole genome shotgun (WGS) entry which is preliminary data.</text>
</comment>
<gene>
    <name evidence="1" type="ORF">RZO55_25420</name>
</gene>
<evidence type="ECO:0000313" key="2">
    <source>
        <dbReference type="Proteomes" id="UP001276854"/>
    </source>
</evidence>
<dbReference type="Proteomes" id="UP001276854">
    <property type="component" value="Unassembled WGS sequence"/>
</dbReference>
<dbReference type="RefSeq" id="WP_318067074.1">
    <property type="nucleotide sequence ID" value="NZ_JAWONS010000329.1"/>
</dbReference>
<keyword evidence="2" id="KW-1185">Reference proteome</keyword>